<dbReference type="InterPro" id="IPR001387">
    <property type="entry name" value="Cro/C1-type_HTH"/>
</dbReference>
<dbReference type="CDD" id="cd00093">
    <property type="entry name" value="HTH_XRE"/>
    <property type="match status" value="1"/>
</dbReference>
<keyword evidence="2" id="KW-1133">Transmembrane helix</keyword>
<dbReference type="AlphaFoldDB" id="A0A9D1UVH3"/>
<feature type="compositionally biased region" description="Basic and acidic residues" evidence="1">
    <location>
        <begin position="169"/>
        <end position="180"/>
    </location>
</feature>
<protein>
    <submittedName>
        <fullName evidence="4">DUF4115 domain-containing protein</fullName>
    </submittedName>
</protein>
<organism evidence="4 5">
    <name type="scientific">Candidatus Ligilactobacillus excrementigallinarum</name>
    <dbReference type="NCBI Taxonomy" id="2838641"/>
    <lineage>
        <taxon>Bacteria</taxon>
        <taxon>Bacillati</taxon>
        <taxon>Bacillota</taxon>
        <taxon>Bacilli</taxon>
        <taxon>Lactobacillales</taxon>
        <taxon>Lactobacillaceae</taxon>
        <taxon>Ligilactobacillus</taxon>
    </lineage>
</organism>
<dbReference type="InterPro" id="IPR025194">
    <property type="entry name" value="RodZ-like_C"/>
</dbReference>
<evidence type="ECO:0000256" key="2">
    <source>
        <dbReference type="SAM" id="Phobius"/>
    </source>
</evidence>
<keyword evidence="2" id="KW-0472">Membrane</keyword>
<reference evidence="4" key="2">
    <citation type="submission" date="2021-04" db="EMBL/GenBank/DDBJ databases">
        <authorList>
            <person name="Gilroy R."/>
        </authorList>
    </citation>
    <scope>NUCLEOTIDE SEQUENCE</scope>
    <source>
        <strain evidence="4">6627</strain>
    </source>
</reference>
<dbReference type="InterPro" id="IPR010982">
    <property type="entry name" value="Lambda_DNA-bd_dom_sf"/>
</dbReference>
<feature type="compositionally biased region" description="Polar residues" evidence="1">
    <location>
        <begin position="76"/>
        <end position="92"/>
    </location>
</feature>
<dbReference type="GO" id="GO:0003677">
    <property type="term" value="F:DNA binding"/>
    <property type="evidence" value="ECO:0007669"/>
    <property type="project" value="InterPro"/>
</dbReference>
<evidence type="ECO:0000313" key="5">
    <source>
        <dbReference type="Proteomes" id="UP000823963"/>
    </source>
</evidence>
<dbReference type="Proteomes" id="UP000823963">
    <property type="component" value="Unassembled WGS sequence"/>
</dbReference>
<comment type="caution">
    <text evidence="4">The sequence shown here is derived from an EMBL/GenBank/DDBJ whole genome shotgun (WGS) entry which is preliminary data.</text>
</comment>
<gene>
    <name evidence="4" type="ORF">H9861_00485</name>
</gene>
<dbReference type="PANTHER" id="PTHR34475:SF1">
    <property type="entry name" value="CYTOSKELETON PROTEIN RODZ"/>
    <property type="match status" value="1"/>
</dbReference>
<feature type="region of interest" description="Disordered" evidence="1">
    <location>
        <begin position="76"/>
        <end position="106"/>
    </location>
</feature>
<proteinExistence type="predicted"/>
<dbReference type="Pfam" id="PF13413">
    <property type="entry name" value="HTH_25"/>
    <property type="match status" value="1"/>
</dbReference>
<reference evidence="4" key="1">
    <citation type="journal article" date="2021" name="PeerJ">
        <title>Extensive microbial diversity within the chicken gut microbiome revealed by metagenomics and culture.</title>
        <authorList>
            <person name="Gilroy R."/>
            <person name="Ravi A."/>
            <person name="Getino M."/>
            <person name="Pursley I."/>
            <person name="Horton D.L."/>
            <person name="Alikhan N.F."/>
            <person name="Baker D."/>
            <person name="Gharbi K."/>
            <person name="Hall N."/>
            <person name="Watson M."/>
            <person name="Adriaenssens E.M."/>
            <person name="Foster-Nyarko E."/>
            <person name="Jarju S."/>
            <person name="Secka A."/>
            <person name="Antonio M."/>
            <person name="Oren A."/>
            <person name="Chaudhuri R.R."/>
            <person name="La Ragione R."/>
            <person name="Hildebrand F."/>
            <person name="Pallen M.J."/>
        </authorList>
    </citation>
    <scope>NUCLEOTIDE SEQUENCE</scope>
    <source>
        <strain evidence="4">6627</strain>
    </source>
</reference>
<feature type="domain" description="Cytoskeleton protein RodZ-like C-terminal" evidence="3">
    <location>
        <begin position="212"/>
        <end position="274"/>
    </location>
</feature>
<feature type="region of interest" description="Disordered" evidence="1">
    <location>
        <begin position="141"/>
        <end position="181"/>
    </location>
</feature>
<sequence>MSGVGQKLKDARIAKGLTLDDLQQSTKIQKRYLIAIEEGNYDALPGNFYVRAFARQYAETVGLNPNEIVNEIDQELGTSSTEEVEQEATSRTQKQEQLSRPEDSSPSAKLVKYLPTIIIVVIVVAILGTVYAVAWGNHQKAKNQQIEETSTKVAVSTDVKKKASKKSKSKSEESSSESKKQKIVSAGVSGSTFTYNIENAPSENKIQLSAPNGSSWDAVYVGGTQTWQGTLQEGDKHTIEVPAGTTSVTLSIGNSNASAVKINGHKLNFLEQNASLTVRKLVINFGNSSSTEGTTGSTATENSIQTTSQTNNAVTTANQTVGNQTRNTYNTYNNQTTNR</sequence>
<dbReference type="SUPFAM" id="SSF47413">
    <property type="entry name" value="lambda repressor-like DNA-binding domains"/>
    <property type="match status" value="1"/>
</dbReference>
<dbReference type="EMBL" id="DXFP01000006">
    <property type="protein sequence ID" value="HIX01220.1"/>
    <property type="molecule type" value="Genomic_DNA"/>
</dbReference>
<evidence type="ECO:0000259" key="3">
    <source>
        <dbReference type="Pfam" id="PF13464"/>
    </source>
</evidence>
<dbReference type="Gene3D" id="1.10.260.40">
    <property type="entry name" value="lambda repressor-like DNA-binding domains"/>
    <property type="match status" value="1"/>
</dbReference>
<feature type="region of interest" description="Disordered" evidence="1">
    <location>
        <begin position="287"/>
        <end position="339"/>
    </location>
</feature>
<keyword evidence="2" id="KW-0812">Transmembrane</keyword>
<accession>A0A9D1UVH3</accession>
<feature type="compositionally biased region" description="Basic and acidic residues" evidence="1">
    <location>
        <begin position="93"/>
        <end position="103"/>
    </location>
</feature>
<dbReference type="Pfam" id="PF13464">
    <property type="entry name" value="RodZ_C"/>
    <property type="match status" value="1"/>
</dbReference>
<feature type="transmembrane region" description="Helical" evidence="2">
    <location>
        <begin position="113"/>
        <end position="134"/>
    </location>
</feature>
<evidence type="ECO:0000256" key="1">
    <source>
        <dbReference type="SAM" id="MobiDB-lite"/>
    </source>
</evidence>
<dbReference type="PANTHER" id="PTHR34475">
    <property type="match status" value="1"/>
</dbReference>
<name>A0A9D1UVH3_9LACO</name>
<evidence type="ECO:0000313" key="4">
    <source>
        <dbReference type="EMBL" id="HIX01220.1"/>
    </source>
</evidence>
<dbReference type="InterPro" id="IPR050400">
    <property type="entry name" value="Bact_Cytoskel_RodZ"/>
</dbReference>